<organism evidence="1 2">
    <name type="scientific">Streptomyces alboniger</name>
    <dbReference type="NCBI Taxonomy" id="132473"/>
    <lineage>
        <taxon>Bacteria</taxon>
        <taxon>Bacillati</taxon>
        <taxon>Actinomycetota</taxon>
        <taxon>Actinomycetes</taxon>
        <taxon>Kitasatosporales</taxon>
        <taxon>Streptomycetaceae</taxon>
        <taxon>Streptomyces</taxon>
        <taxon>Streptomyces aurantiacus group</taxon>
    </lineage>
</organism>
<evidence type="ECO:0000313" key="1">
    <source>
        <dbReference type="EMBL" id="QEV21908.1"/>
    </source>
</evidence>
<protein>
    <submittedName>
        <fullName evidence="1">Uncharacterized protein</fullName>
    </submittedName>
</protein>
<gene>
    <name evidence="1" type="ORF">CP975_34270</name>
</gene>
<name>A0A5J6HQS8_STRAD</name>
<dbReference type="AlphaFoldDB" id="A0A5J6HQS8"/>
<dbReference type="EMBL" id="CP023695">
    <property type="protein sequence ID" value="QEV21908.1"/>
    <property type="molecule type" value="Genomic_DNA"/>
</dbReference>
<sequence length="135" mass="14372">MEGRDFAGRAPELTDNNTCVAALYTSGGSIGYRSMVGAKSASKALFNTGGATGPVTGSIFGQAPPIWQELNFKACADGSIKKRGDSPVPRSSHLPDQYLYHNNQAVDLDGRPRDSKEPVTAGGFVRFSRVPVLLR</sequence>
<dbReference type="Proteomes" id="UP000326553">
    <property type="component" value="Chromosome"/>
</dbReference>
<accession>A0A5J6HQS8</accession>
<dbReference type="RefSeq" id="WP_055527540.1">
    <property type="nucleotide sequence ID" value="NZ_CP023695.1"/>
</dbReference>
<proteinExistence type="predicted"/>
<keyword evidence="2" id="KW-1185">Reference proteome</keyword>
<reference evidence="1 2" key="1">
    <citation type="submission" date="2017-09" db="EMBL/GenBank/DDBJ databases">
        <authorList>
            <person name="Lee N."/>
            <person name="Cho B.-K."/>
        </authorList>
    </citation>
    <scope>NUCLEOTIDE SEQUENCE [LARGE SCALE GENOMIC DNA]</scope>
    <source>
        <strain evidence="1 2">ATCC 12461</strain>
    </source>
</reference>
<dbReference type="OrthoDB" id="5503950at2"/>
<evidence type="ECO:0000313" key="2">
    <source>
        <dbReference type="Proteomes" id="UP000326553"/>
    </source>
</evidence>
<dbReference type="KEGG" id="salw:CP975_34270"/>